<keyword evidence="3" id="KW-0472">Membrane</keyword>
<evidence type="ECO:0000313" key="4">
    <source>
        <dbReference type="EMBL" id="SDX69928.1"/>
    </source>
</evidence>
<organism evidence="4 5">
    <name type="scientific">Allochromatium warmingii</name>
    <name type="common">Chromatium warmingii</name>
    <dbReference type="NCBI Taxonomy" id="61595"/>
    <lineage>
        <taxon>Bacteria</taxon>
        <taxon>Pseudomonadati</taxon>
        <taxon>Pseudomonadota</taxon>
        <taxon>Gammaproteobacteria</taxon>
        <taxon>Chromatiales</taxon>
        <taxon>Chromatiaceae</taxon>
        <taxon>Allochromatium</taxon>
    </lineage>
</organism>
<feature type="transmembrane region" description="Helical" evidence="3">
    <location>
        <begin position="6"/>
        <end position="28"/>
    </location>
</feature>
<keyword evidence="5" id="KW-1185">Reference proteome</keyword>
<keyword evidence="3" id="KW-0812">Transmembrane</keyword>
<dbReference type="STRING" id="61595.SAMN05421644_11012"/>
<evidence type="ECO:0000313" key="5">
    <source>
        <dbReference type="Proteomes" id="UP000198672"/>
    </source>
</evidence>
<feature type="region of interest" description="Disordered" evidence="2">
    <location>
        <begin position="231"/>
        <end position="293"/>
    </location>
</feature>
<sequence>MSSSLYIAALILVGEFAILAWGILFWMLKRQRNQEFDETTKAKAVIRQLDADEISHRDALTQLFEHTYHIEGDELTAKVDEYIGRERAFYNVMLNLYLKRDSSKLKQLPIELAKVIKPWSEMTPYGMMSADEVSGLEHEKDRLALELASTKETLERLMDEYTAAFKHGEQEHAPAAPVLSTPPAPAIQDTSNPVAAGAEQAIPADADLESFEAENSERSDIDAMLEALAQEEQQEVKSVPTQTSTPAPIKPNPPAARALSPEEIKDKHAQEELEGLADLFDYRSDIEPPSKAS</sequence>
<gene>
    <name evidence="4" type="ORF">SAMN05421644_11012</name>
</gene>
<evidence type="ECO:0000256" key="1">
    <source>
        <dbReference type="SAM" id="Coils"/>
    </source>
</evidence>
<protein>
    <submittedName>
        <fullName evidence="4">Uncharacterized protein</fullName>
    </submittedName>
</protein>
<dbReference type="RefSeq" id="WP_091332637.1">
    <property type="nucleotide sequence ID" value="NZ_FNOW01000010.1"/>
</dbReference>
<dbReference type="AlphaFoldDB" id="A0A1H3DUY2"/>
<keyword evidence="3" id="KW-1133">Transmembrane helix</keyword>
<dbReference type="Proteomes" id="UP000198672">
    <property type="component" value="Unassembled WGS sequence"/>
</dbReference>
<evidence type="ECO:0000256" key="3">
    <source>
        <dbReference type="SAM" id="Phobius"/>
    </source>
</evidence>
<keyword evidence="1" id="KW-0175">Coiled coil</keyword>
<reference evidence="5" key="1">
    <citation type="submission" date="2016-10" db="EMBL/GenBank/DDBJ databases">
        <authorList>
            <person name="Varghese N."/>
            <person name="Submissions S."/>
        </authorList>
    </citation>
    <scope>NUCLEOTIDE SEQUENCE [LARGE SCALE GENOMIC DNA]</scope>
    <source>
        <strain evidence="5">DSM 173</strain>
    </source>
</reference>
<feature type="compositionally biased region" description="Basic and acidic residues" evidence="2">
    <location>
        <begin position="280"/>
        <end position="293"/>
    </location>
</feature>
<evidence type="ECO:0000256" key="2">
    <source>
        <dbReference type="SAM" id="MobiDB-lite"/>
    </source>
</evidence>
<dbReference type="OrthoDB" id="5766574at2"/>
<proteinExistence type="predicted"/>
<accession>A0A1H3DUY2</accession>
<dbReference type="EMBL" id="FNOW01000010">
    <property type="protein sequence ID" value="SDX69928.1"/>
    <property type="molecule type" value="Genomic_DNA"/>
</dbReference>
<name>A0A1H3DUY2_ALLWA</name>
<feature type="coiled-coil region" evidence="1">
    <location>
        <begin position="133"/>
        <end position="171"/>
    </location>
</feature>
<feature type="compositionally biased region" description="Basic and acidic residues" evidence="2">
    <location>
        <begin position="260"/>
        <end position="271"/>
    </location>
</feature>
<feature type="region of interest" description="Disordered" evidence="2">
    <location>
        <begin position="171"/>
        <end position="191"/>
    </location>
</feature>